<comment type="caution">
    <text evidence="1">The sequence shown here is derived from an EMBL/GenBank/DDBJ whole genome shotgun (WGS) entry which is preliminary data.</text>
</comment>
<evidence type="ECO:0000313" key="1">
    <source>
        <dbReference type="EMBL" id="KAJ8938937.1"/>
    </source>
</evidence>
<sequence>MSPITFDAKPCMTLCIAVDHTLESTPAEQTNFIDAAYVSFRSKGESVIDWEMKCERLQMDVIKILPGEYNKGEPIYTRNQYVTRAFSHNSDPGNRKITSENIRISGDFLITELDPGVGSGTFGLETKNWTSSTKHRITTLFSTRVSPTKLASSGEN</sequence>
<dbReference type="AlphaFoldDB" id="A0AAV8XKF4"/>
<gene>
    <name evidence="1" type="ORF">NQ318_014554</name>
</gene>
<protein>
    <submittedName>
        <fullName evidence="1">Uncharacterized protein</fullName>
    </submittedName>
</protein>
<organism evidence="1 2">
    <name type="scientific">Aromia moschata</name>
    <dbReference type="NCBI Taxonomy" id="1265417"/>
    <lineage>
        <taxon>Eukaryota</taxon>
        <taxon>Metazoa</taxon>
        <taxon>Ecdysozoa</taxon>
        <taxon>Arthropoda</taxon>
        <taxon>Hexapoda</taxon>
        <taxon>Insecta</taxon>
        <taxon>Pterygota</taxon>
        <taxon>Neoptera</taxon>
        <taxon>Endopterygota</taxon>
        <taxon>Coleoptera</taxon>
        <taxon>Polyphaga</taxon>
        <taxon>Cucujiformia</taxon>
        <taxon>Chrysomeloidea</taxon>
        <taxon>Cerambycidae</taxon>
        <taxon>Cerambycinae</taxon>
        <taxon>Callichromatini</taxon>
        <taxon>Aromia</taxon>
    </lineage>
</organism>
<name>A0AAV8XKF4_9CUCU</name>
<proteinExistence type="predicted"/>
<evidence type="ECO:0000313" key="2">
    <source>
        <dbReference type="Proteomes" id="UP001162162"/>
    </source>
</evidence>
<dbReference type="Proteomes" id="UP001162162">
    <property type="component" value="Unassembled WGS sequence"/>
</dbReference>
<keyword evidence="2" id="KW-1185">Reference proteome</keyword>
<accession>A0AAV8XKF4</accession>
<reference evidence="1" key="1">
    <citation type="journal article" date="2023" name="Insect Mol. Biol.">
        <title>Genome sequencing provides insights into the evolution of gene families encoding plant cell wall-degrading enzymes in longhorned beetles.</title>
        <authorList>
            <person name="Shin N.R."/>
            <person name="Okamura Y."/>
            <person name="Kirsch R."/>
            <person name="Pauchet Y."/>
        </authorList>
    </citation>
    <scope>NUCLEOTIDE SEQUENCE</scope>
    <source>
        <strain evidence="1">AMC_N1</strain>
    </source>
</reference>
<dbReference type="EMBL" id="JAPWTK010000519">
    <property type="protein sequence ID" value="KAJ8938937.1"/>
    <property type="molecule type" value="Genomic_DNA"/>
</dbReference>